<evidence type="ECO:0000313" key="9">
    <source>
        <dbReference type="RefSeq" id="XP_025031939.1"/>
    </source>
</evidence>
<keyword evidence="4" id="KW-0472">Membrane</keyword>
<dbReference type="InterPro" id="IPR055288">
    <property type="entry name" value="NALCN_aux_factor_1/2"/>
</dbReference>
<evidence type="ECO:0000256" key="5">
    <source>
        <dbReference type="ARBA" id="ARBA00023180"/>
    </source>
</evidence>
<feature type="region of interest" description="Disordered" evidence="7">
    <location>
        <begin position="191"/>
        <end position="288"/>
    </location>
</feature>
<keyword evidence="3" id="KW-1133">Transmembrane helix</keyword>
<dbReference type="GO" id="GO:0015275">
    <property type="term" value="F:stretch-activated, monoatomic cation-selective, calcium channel activity"/>
    <property type="evidence" value="ECO:0007669"/>
    <property type="project" value="TreeGrafter"/>
</dbReference>
<evidence type="ECO:0000256" key="3">
    <source>
        <dbReference type="ARBA" id="ARBA00022989"/>
    </source>
</evidence>
<feature type="compositionally biased region" description="Basic and acidic residues" evidence="7">
    <location>
        <begin position="225"/>
        <end position="234"/>
    </location>
</feature>
<evidence type="ECO:0000256" key="7">
    <source>
        <dbReference type="SAM" id="MobiDB-lite"/>
    </source>
</evidence>
<keyword evidence="5" id="KW-0325">Glycoprotein</keyword>
<dbReference type="GO" id="GO:0005886">
    <property type="term" value="C:plasma membrane"/>
    <property type="evidence" value="ECO:0007669"/>
    <property type="project" value="TreeGrafter"/>
</dbReference>
<dbReference type="GeneID" id="103049378"/>
<evidence type="ECO:0000256" key="1">
    <source>
        <dbReference type="ARBA" id="ARBA00004141"/>
    </source>
</evidence>
<comment type="similarity">
    <text evidence="6">Belongs to the NALF family.</text>
</comment>
<organism evidence="8 9">
    <name type="scientific">Python bivittatus</name>
    <name type="common">Burmese python</name>
    <name type="synonym">Python molurus bivittatus</name>
    <dbReference type="NCBI Taxonomy" id="176946"/>
    <lineage>
        <taxon>Eukaryota</taxon>
        <taxon>Metazoa</taxon>
        <taxon>Chordata</taxon>
        <taxon>Craniata</taxon>
        <taxon>Vertebrata</taxon>
        <taxon>Euteleostomi</taxon>
        <taxon>Lepidosauria</taxon>
        <taxon>Squamata</taxon>
        <taxon>Bifurcata</taxon>
        <taxon>Unidentata</taxon>
        <taxon>Episquamata</taxon>
        <taxon>Toxicofera</taxon>
        <taxon>Serpentes</taxon>
        <taxon>Henophidia</taxon>
        <taxon>Pythonidae</taxon>
        <taxon>Python</taxon>
    </lineage>
</organism>
<feature type="compositionally biased region" description="Basic and acidic residues" evidence="7">
    <location>
        <begin position="529"/>
        <end position="543"/>
    </location>
</feature>
<name>A0A9F5MZD2_PYTBI</name>
<accession>A0A9F5MZD2</accession>
<dbReference type="PANTHER" id="PTHR15819">
    <property type="entry name" value="TRANSMEMBRANE PROTEIN FAM155"/>
    <property type="match status" value="1"/>
</dbReference>
<evidence type="ECO:0000256" key="4">
    <source>
        <dbReference type="ARBA" id="ARBA00023136"/>
    </source>
</evidence>
<dbReference type="AlphaFoldDB" id="A0A9F5MZD2"/>
<evidence type="ECO:0000256" key="2">
    <source>
        <dbReference type="ARBA" id="ARBA00022692"/>
    </source>
</evidence>
<feature type="region of interest" description="Disordered" evidence="7">
    <location>
        <begin position="70"/>
        <end position="175"/>
    </location>
</feature>
<reference evidence="9" key="1">
    <citation type="submission" date="2025-08" db="UniProtKB">
        <authorList>
            <consortium name="RefSeq"/>
        </authorList>
    </citation>
    <scope>IDENTIFICATION</scope>
    <source>
        <tissue evidence="9">Liver</tissue>
    </source>
</reference>
<dbReference type="KEGG" id="pbi:103049378"/>
<keyword evidence="8" id="KW-1185">Reference proteome</keyword>
<feature type="region of interest" description="Disordered" evidence="7">
    <location>
        <begin position="519"/>
        <end position="552"/>
    </location>
</feature>
<gene>
    <name evidence="9" type="primary">LOC103049378</name>
</gene>
<dbReference type="GO" id="GO:0098703">
    <property type="term" value="P:calcium ion import across plasma membrane"/>
    <property type="evidence" value="ECO:0007669"/>
    <property type="project" value="TreeGrafter"/>
</dbReference>
<dbReference type="PANTHER" id="PTHR15819:SF8">
    <property type="entry name" value="NALCN CHANNEL AUXILIARY FACTOR 2"/>
    <property type="match status" value="1"/>
</dbReference>
<proteinExistence type="inferred from homology"/>
<evidence type="ECO:0000256" key="6">
    <source>
        <dbReference type="ARBA" id="ARBA00029445"/>
    </source>
</evidence>
<evidence type="ECO:0000313" key="8">
    <source>
        <dbReference type="Proteomes" id="UP000695026"/>
    </source>
</evidence>
<dbReference type="OrthoDB" id="10047996at2759"/>
<keyword evidence="2" id="KW-0812">Transmembrane</keyword>
<feature type="compositionally biased region" description="Basic and acidic residues" evidence="7">
    <location>
        <begin position="126"/>
        <end position="146"/>
    </location>
</feature>
<dbReference type="RefSeq" id="XP_025031939.1">
    <property type="nucleotide sequence ID" value="XM_025176171.1"/>
</dbReference>
<comment type="subcellular location">
    <subcellularLocation>
        <location evidence="1">Membrane</location>
        <topology evidence="1">Multi-pass membrane protein</topology>
    </subcellularLocation>
</comment>
<protein>
    <submittedName>
        <fullName evidence="9">Transmembrane protein FAM155B-like</fullName>
    </submittedName>
</protein>
<sequence length="624" mass="67663">MVAPPIYRGTSPPRLTSSSALLTAPKEAGGRPAFLSRAAKEVSPLALKGRSASFRSGAVFQHHGIGLLRAGGVPGGKDGWQPRASATRGRTAGEEELSIGKPSGHPPTPGDRAFRDRGGRKRRKANAREVLDGRPRRRGRCGEGRAAKGRKCSSGAERSAHAPPPPAAPSFPTRSISQGVLCTTEDGDRLKASGGCGRGKWTGLAAAPGRSGVAKLRPALSAKGKASEGGRRPVAEGVPRQAIGSERAGPQGRTMKRAKRWAALARGPRNHSEGPTPPAHPRCSAAGAPGRHLDLSAACSQRRLLQQGSLAAFPAVPLRLPAAAAVAAASSPQLDFLEEHFRNFRLPFCDTYTAWDLLLGMAGPESLDCSLPNLLMDFLSAAAGAQRGEACSSCLEAYQRLDQHAQEKYEEFELLLEKYLQAEDYSVCSCIRDCKAVYKAWLCSEYFDVTQLQCQHRIPCKQYCLEVETRCPFVLPDNDELIYGGLPGFLCTGLLENQLPDEEAKCCDVQWDSCDHQPDRSYNTSTKSTESESFHSPRHDAPHHQQQQQQQQQHYHLYYHHNQYPHPSLLPVSAGSRLSHSKIRLCVLVLMLLHTMVSFSSVHSSGGLSLDVLPTMDESITRDE</sequence>
<dbReference type="Proteomes" id="UP000695026">
    <property type="component" value="Unplaced"/>
</dbReference>